<feature type="domain" description="HTH iclR-type" evidence="2">
    <location>
        <begin position="20"/>
        <end position="62"/>
    </location>
</feature>
<dbReference type="InterPro" id="IPR036388">
    <property type="entry name" value="WH-like_DNA-bd_sf"/>
</dbReference>
<evidence type="ECO:0000259" key="2">
    <source>
        <dbReference type="Pfam" id="PF09339"/>
    </source>
</evidence>
<dbReference type="PANTHER" id="PTHR18964:SF149">
    <property type="entry name" value="BIFUNCTIONAL UDP-N-ACETYLGLUCOSAMINE 2-EPIMERASE_N-ACETYLMANNOSAMINE KINASE"/>
    <property type="match status" value="1"/>
</dbReference>
<comment type="similarity">
    <text evidence="1">Belongs to the ROK (NagC/XylR) family.</text>
</comment>
<dbReference type="Proteomes" id="UP001321766">
    <property type="component" value="Chromosome"/>
</dbReference>
<evidence type="ECO:0000256" key="1">
    <source>
        <dbReference type="ARBA" id="ARBA00006479"/>
    </source>
</evidence>
<gene>
    <name evidence="3" type="ORF">KIM372_11550</name>
</gene>
<dbReference type="InterPro" id="IPR043129">
    <property type="entry name" value="ATPase_NBD"/>
</dbReference>
<evidence type="ECO:0000313" key="4">
    <source>
        <dbReference type="Proteomes" id="UP001321766"/>
    </source>
</evidence>
<name>A0ABM8B8N3_9BIFI</name>
<dbReference type="SUPFAM" id="SSF53067">
    <property type="entry name" value="Actin-like ATPase domain"/>
    <property type="match status" value="2"/>
</dbReference>
<dbReference type="InterPro" id="IPR005471">
    <property type="entry name" value="Tscrpt_reg_IclR_N"/>
</dbReference>
<accession>A0ABM8B8N3</accession>
<dbReference type="InterPro" id="IPR000600">
    <property type="entry name" value="ROK"/>
</dbReference>
<dbReference type="SUPFAM" id="SSF46785">
    <property type="entry name" value="Winged helix' DNA-binding domain"/>
    <property type="match status" value="1"/>
</dbReference>
<organism evidence="3 4">
    <name type="scientific">Bombiscardovia nodaiensis</name>
    <dbReference type="NCBI Taxonomy" id="2932181"/>
    <lineage>
        <taxon>Bacteria</taxon>
        <taxon>Bacillati</taxon>
        <taxon>Actinomycetota</taxon>
        <taxon>Actinomycetes</taxon>
        <taxon>Bifidobacteriales</taxon>
        <taxon>Bifidobacteriaceae</taxon>
        <taxon>Bombiscardovia</taxon>
    </lineage>
</organism>
<dbReference type="EMBL" id="AP026798">
    <property type="protein sequence ID" value="BDR53248.1"/>
    <property type="molecule type" value="Genomic_DNA"/>
</dbReference>
<dbReference type="Pfam" id="PF00480">
    <property type="entry name" value="ROK"/>
    <property type="match status" value="1"/>
</dbReference>
<proteinExistence type="inferred from homology"/>
<dbReference type="PANTHER" id="PTHR18964">
    <property type="entry name" value="ROK (REPRESSOR, ORF, KINASE) FAMILY"/>
    <property type="match status" value="1"/>
</dbReference>
<reference evidence="3 4" key="1">
    <citation type="journal article" date="2023" name="Microbiol. Spectr.">
        <title>Symbiosis of Carpenter Bees with Uncharacterized Lactic Acid Bacteria Showing NAD Auxotrophy.</title>
        <authorList>
            <person name="Kawasaki S."/>
            <person name="Ozawa K."/>
            <person name="Mori T."/>
            <person name="Yamamoto A."/>
            <person name="Ito M."/>
            <person name="Ohkuma M."/>
            <person name="Sakamoto M."/>
            <person name="Matsutani M."/>
        </authorList>
    </citation>
    <scope>NUCLEOTIDE SEQUENCE [LARGE SCALE GENOMIC DNA]</scope>
    <source>
        <strain evidence="3 4">Kim37-2</strain>
    </source>
</reference>
<dbReference type="Gene3D" id="1.10.10.10">
    <property type="entry name" value="Winged helix-like DNA-binding domain superfamily/Winged helix DNA-binding domain"/>
    <property type="match status" value="1"/>
</dbReference>
<sequence>MTSLKSINQDDLRSHNLSVIIDTLLRAPSPMSRANLAKTTGLTKATISLLAGMLLEHGVVRELEPESAQPAYGRPSTPLTIASGSWAGIGLQINTDGYGCMALDLAGQVVASRWVDDDMRQTDADDIFAKLNRVSQAVERKLRQRGYGVVGSGLALPGLVTDDMQLLMARNLGWEHLNLGSYELVQRLDLMPGNEAKMAALAQIPGYATQEQPRSGAGSRALEACELTPTDSFIYISTDIGIGGAVVHKGTVEVGDHGFAGELGHVSVDVNGPACRCGRRGCLETYAGRRALVEAAGIAQGDEAVNPKAVEELYRRWQAGDPKAVDAIDRALDALVSVMASAINLADVGTVMLGGFWANFDGSLTARLQRRLSHQILARDRIHPRVLLPRVADKPALQGAAEVGLRNFIDNPLAYF</sequence>
<keyword evidence="4" id="KW-1185">Reference proteome</keyword>
<dbReference type="InterPro" id="IPR036390">
    <property type="entry name" value="WH_DNA-bd_sf"/>
</dbReference>
<protein>
    <submittedName>
        <fullName evidence="3">NagC family transcriptional regulator</fullName>
    </submittedName>
</protein>
<dbReference type="Pfam" id="PF09339">
    <property type="entry name" value="HTH_IclR"/>
    <property type="match status" value="1"/>
</dbReference>
<evidence type="ECO:0000313" key="3">
    <source>
        <dbReference type="EMBL" id="BDR53248.1"/>
    </source>
</evidence>
<dbReference type="Gene3D" id="3.30.420.40">
    <property type="match status" value="2"/>
</dbReference>